<dbReference type="AlphaFoldDB" id="I4ZAN8"/>
<name>I4ZAN8_9BACT</name>
<gene>
    <name evidence="2" type="ORF">PrebiDRAFT_1585</name>
</gene>
<proteinExistence type="predicted"/>
<keyword evidence="1" id="KW-0812">Transmembrane</keyword>
<dbReference type="EMBL" id="JH660660">
    <property type="protein sequence ID" value="EIM33280.1"/>
    <property type="molecule type" value="Genomic_DNA"/>
</dbReference>
<feature type="transmembrane region" description="Helical" evidence="1">
    <location>
        <begin position="6"/>
        <end position="25"/>
    </location>
</feature>
<dbReference type="HOGENOM" id="CLU_213313_0_0_10"/>
<keyword evidence="1" id="KW-1133">Transmembrane helix</keyword>
<reference evidence="2 3" key="1">
    <citation type="submission" date="2012-02" db="EMBL/GenBank/DDBJ databases">
        <title>Improved High-Quality Draft genome of Prevotella bivia DSM 20514.</title>
        <authorList>
            <consortium name="US DOE Joint Genome Institute (JGI-PGF)"/>
            <person name="Lucas S."/>
            <person name="Copeland A."/>
            <person name="Lapidus A."/>
            <person name="Bruce D."/>
            <person name="Goodwin L."/>
            <person name="Pitluck S."/>
            <person name="Peters L."/>
            <person name="Mikhailova N."/>
            <person name="Munk A.C.C."/>
            <person name="Kyrpides N."/>
            <person name="Mavromatis K."/>
            <person name="Detter J.C."/>
            <person name="Han C."/>
            <person name="Land M."/>
            <person name="Hauser L."/>
            <person name="Markowitz V."/>
            <person name="Cheng J.-F."/>
            <person name="Hugenholtz P."/>
            <person name="Woyke T."/>
            <person name="Wu D."/>
            <person name="Gronow S."/>
            <person name="Wellnitz S."/>
            <person name="Brambilla E."/>
            <person name="Klenk H.-P."/>
            <person name="Eisen J.A."/>
        </authorList>
    </citation>
    <scope>NUCLEOTIDE SEQUENCE [LARGE SCALE GENOMIC DNA]</scope>
    <source>
        <strain evidence="2 3">DSM 20514</strain>
    </source>
</reference>
<organism evidence="2 3">
    <name type="scientific">Prevotella bivia DSM 20514</name>
    <dbReference type="NCBI Taxonomy" id="868129"/>
    <lineage>
        <taxon>Bacteria</taxon>
        <taxon>Pseudomonadati</taxon>
        <taxon>Bacteroidota</taxon>
        <taxon>Bacteroidia</taxon>
        <taxon>Bacteroidales</taxon>
        <taxon>Prevotellaceae</taxon>
        <taxon>Prevotella</taxon>
    </lineage>
</organism>
<keyword evidence="1" id="KW-0472">Membrane</keyword>
<keyword evidence="3" id="KW-1185">Reference proteome</keyword>
<evidence type="ECO:0000313" key="2">
    <source>
        <dbReference type="EMBL" id="EIM33280.1"/>
    </source>
</evidence>
<evidence type="ECO:0000313" key="3">
    <source>
        <dbReference type="Proteomes" id="UP000002786"/>
    </source>
</evidence>
<protein>
    <submittedName>
        <fullName evidence="2">Uncharacterized protein</fullName>
    </submittedName>
</protein>
<accession>I4ZAN8</accession>
<dbReference type="Proteomes" id="UP000002786">
    <property type="component" value="Unassembled WGS sequence"/>
</dbReference>
<evidence type="ECO:0000256" key="1">
    <source>
        <dbReference type="SAM" id="Phobius"/>
    </source>
</evidence>
<sequence length="51" mass="6160">MEYQAMMWISLMVLLGVIFSMYEIIKCRKEAGKTRLFEISDDYVSYEWPED</sequence>